<keyword evidence="2 11" id="KW-0690">Ribosome biogenesis</keyword>
<dbReference type="GO" id="GO:0046872">
    <property type="term" value="F:metal ion binding"/>
    <property type="evidence" value="ECO:0007669"/>
    <property type="project" value="UniProtKB-KW"/>
</dbReference>
<dbReference type="PANTHER" id="PTHR39156:SF1">
    <property type="entry name" value="RIBONUCLEASE M5"/>
    <property type="match status" value="1"/>
</dbReference>
<keyword evidence="4 11" id="KW-0540">Nuclease</keyword>
<reference evidence="15" key="1">
    <citation type="submission" date="2014-03" db="EMBL/GenBank/DDBJ databases">
        <authorList>
            <person name="Urmite Genomes U."/>
        </authorList>
    </citation>
    <scope>NUCLEOTIDE SEQUENCE [LARGE SCALE GENOMIC DNA]</scope>
    <source>
        <strain evidence="15">HD-03</strain>
    </source>
</reference>
<feature type="domain" description="Toprim" evidence="13">
    <location>
        <begin position="4"/>
        <end position="90"/>
    </location>
</feature>
<keyword evidence="10 11" id="KW-0694">RNA-binding</keyword>
<dbReference type="Proteomes" id="UP000028868">
    <property type="component" value="Unassembled WGS sequence"/>
</dbReference>
<evidence type="ECO:0000256" key="9">
    <source>
        <dbReference type="ARBA" id="ARBA00022842"/>
    </source>
</evidence>
<dbReference type="CDD" id="cd01027">
    <property type="entry name" value="TOPRIM_RNase_M5_like"/>
    <property type="match status" value="1"/>
</dbReference>
<dbReference type="EMBL" id="CCDI010000010">
    <property type="protein sequence ID" value="CDQ25764.1"/>
    <property type="molecule type" value="Genomic_DNA"/>
</dbReference>
<comment type="subcellular location">
    <subcellularLocation>
        <location evidence="11">Cytoplasm</location>
    </subcellularLocation>
</comment>
<evidence type="ECO:0000256" key="3">
    <source>
        <dbReference type="ARBA" id="ARBA00022552"/>
    </source>
</evidence>
<comment type="similarity">
    <text evidence="11">Belongs to the ribonuclease M5 family.</text>
</comment>
<dbReference type="PROSITE" id="PS50880">
    <property type="entry name" value="TOPRIM"/>
    <property type="match status" value="1"/>
</dbReference>
<dbReference type="Pfam" id="PF13331">
    <property type="entry name" value="DUF4093"/>
    <property type="match status" value="1"/>
</dbReference>
<dbReference type="AlphaFoldDB" id="A0A024P9L3"/>
<keyword evidence="9" id="KW-0460">Magnesium</keyword>
<name>A0A024P9L3_9BACI</name>
<gene>
    <name evidence="11 14" type="primary">rnmV</name>
    <name evidence="14" type="ORF">BN983_04127</name>
</gene>
<dbReference type="InterPro" id="IPR034141">
    <property type="entry name" value="TOPRIM_RNase_M5-like"/>
</dbReference>
<dbReference type="SMART" id="SM00493">
    <property type="entry name" value="TOPRIM"/>
    <property type="match status" value="1"/>
</dbReference>
<reference evidence="14 15" key="2">
    <citation type="submission" date="2014-05" db="EMBL/GenBank/DDBJ databases">
        <title>Draft genome sequence of Halobacillus karajensis HK-03.</title>
        <authorList>
            <person name="Khelaifia S."/>
            <person name="Croce O."/>
            <person name="Lagier J.C."/>
            <person name="Raoult D."/>
        </authorList>
    </citation>
    <scope>NUCLEOTIDE SEQUENCE [LARGE SCALE GENOMIC DNA]</scope>
    <source>
        <strain evidence="14 15">HD-03</strain>
    </source>
</reference>
<evidence type="ECO:0000256" key="1">
    <source>
        <dbReference type="ARBA" id="ARBA00022490"/>
    </source>
</evidence>
<dbReference type="GO" id="GO:0019843">
    <property type="term" value="F:rRNA binding"/>
    <property type="evidence" value="ECO:0007669"/>
    <property type="project" value="UniProtKB-KW"/>
</dbReference>
<keyword evidence="15" id="KW-1185">Reference proteome</keyword>
<evidence type="ECO:0000256" key="10">
    <source>
        <dbReference type="ARBA" id="ARBA00022884"/>
    </source>
</evidence>
<keyword evidence="8 11" id="KW-0378">Hydrolase</keyword>
<dbReference type="InterPro" id="IPR006171">
    <property type="entry name" value="TOPRIM_dom"/>
</dbReference>
<dbReference type="InterPro" id="IPR025156">
    <property type="entry name" value="RNase_M5_C"/>
</dbReference>
<evidence type="ECO:0000256" key="11">
    <source>
        <dbReference type="HAMAP-Rule" id="MF_01469"/>
    </source>
</evidence>
<dbReference type="GO" id="GO:0005737">
    <property type="term" value="C:cytoplasm"/>
    <property type="evidence" value="ECO:0007669"/>
    <property type="project" value="UniProtKB-SubCell"/>
</dbReference>
<dbReference type="InterPro" id="IPR004466">
    <property type="entry name" value="RNase_M5"/>
</dbReference>
<evidence type="ECO:0000256" key="2">
    <source>
        <dbReference type="ARBA" id="ARBA00022517"/>
    </source>
</evidence>
<evidence type="ECO:0000313" key="14">
    <source>
        <dbReference type="EMBL" id="CDQ25764.1"/>
    </source>
</evidence>
<evidence type="ECO:0000313" key="15">
    <source>
        <dbReference type="Proteomes" id="UP000028868"/>
    </source>
</evidence>
<dbReference type="PANTHER" id="PTHR39156">
    <property type="entry name" value="RIBONUCLEASE M5"/>
    <property type="match status" value="1"/>
</dbReference>
<dbReference type="Gene3D" id="3.40.1360.10">
    <property type="match status" value="1"/>
</dbReference>
<evidence type="ECO:0000256" key="5">
    <source>
        <dbReference type="ARBA" id="ARBA00022723"/>
    </source>
</evidence>
<dbReference type="GO" id="GO:0043822">
    <property type="term" value="F:ribonuclease M5 activity"/>
    <property type="evidence" value="ECO:0007669"/>
    <property type="project" value="UniProtKB-UniRule"/>
</dbReference>
<keyword evidence="7 11" id="KW-0255">Endonuclease</keyword>
<dbReference type="FunFam" id="3.40.1360.10:FF:000006">
    <property type="entry name" value="Ribonuclease M5"/>
    <property type="match status" value="1"/>
</dbReference>
<evidence type="ECO:0000259" key="13">
    <source>
        <dbReference type="PROSITE" id="PS50880"/>
    </source>
</evidence>
<dbReference type="NCBIfam" id="TIGR00334">
    <property type="entry name" value="5S_RNA_mat_M5"/>
    <property type="match status" value="1"/>
</dbReference>
<dbReference type="EC" id="3.1.26.8" evidence="11 12"/>
<dbReference type="SUPFAM" id="SSF110455">
    <property type="entry name" value="Toprim domain"/>
    <property type="match status" value="1"/>
</dbReference>
<organism evidence="14 15">
    <name type="scientific">Halobacillus karajensis</name>
    <dbReference type="NCBI Taxonomy" id="195088"/>
    <lineage>
        <taxon>Bacteria</taxon>
        <taxon>Bacillati</taxon>
        <taxon>Bacillota</taxon>
        <taxon>Bacilli</taxon>
        <taxon>Bacillales</taxon>
        <taxon>Bacillaceae</taxon>
        <taxon>Halobacillus</taxon>
    </lineage>
</organism>
<comment type="catalytic activity">
    <reaction evidence="11">
        <text>Endonucleolytic cleavage of RNA, removing 21 and 42 nucleotides, respectively, from the 5'- and 3'-termini of a 5S-rRNA precursor.</text>
        <dbReference type="EC" id="3.1.26.8"/>
    </reaction>
</comment>
<dbReference type="HAMAP" id="MF_01469">
    <property type="entry name" value="RNase_M5"/>
    <property type="match status" value="1"/>
</dbReference>
<sequence length="186" mass="20981">MKIKEVIVVEGKDDTARIKSAVDADTIETNGSAIDEAVIEQIKHAQNKRGVIIFTDPDYPGERIRHIVTQHVPDCKHAFLPKEKARAKHDKEIGIEHASISDIQEALSAVYELVDIHEGEITKQDLIDYGLIGGSQSSKRRERLGVVLNIGKTNGKQLLKRLNMFHITSKQLDRVMNQIIQEERNE</sequence>
<comment type="caution">
    <text evidence="14">The sequence shown here is derived from an EMBL/GenBank/DDBJ whole genome shotgun (WGS) entry which is preliminary data.</text>
</comment>
<evidence type="ECO:0000256" key="12">
    <source>
        <dbReference type="NCBIfam" id="TIGR00334"/>
    </source>
</evidence>
<evidence type="ECO:0000256" key="8">
    <source>
        <dbReference type="ARBA" id="ARBA00022801"/>
    </source>
</evidence>
<keyword evidence="6 11" id="KW-0699">rRNA-binding</keyword>
<keyword evidence="1 11" id="KW-0963">Cytoplasm</keyword>
<comment type="function">
    <text evidence="11">Required for correct processing of both the 5' and 3' ends of 5S rRNA precursor. Cleaves both sides of a double-stranded region yielding mature 5S rRNA in one step.</text>
</comment>
<evidence type="ECO:0000256" key="6">
    <source>
        <dbReference type="ARBA" id="ARBA00022730"/>
    </source>
</evidence>
<accession>A0A024P9L3</accession>
<dbReference type="Pfam" id="PF01751">
    <property type="entry name" value="Toprim"/>
    <property type="match status" value="1"/>
</dbReference>
<dbReference type="GO" id="GO:0006364">
    <property type="term" value="P:rRNA processing"/>
    <property type="evidence" value="ECO:0007669"/>
    <property type="project" value="UniProtKB-UniRule"/>
</dbReference>
<evidence type="ECO:0000256" key="4">
    <source>
        <dbReference type="ARBA" id="ARBA00022722"/>
    </source>
</evidence>
<evidence type="ECO:0000256" key="7">
    <source>
        <dbReference type="ARBA" id="ARBA00022759"/>
    </source>
</evidence>
<keyword evidence="5" id="KW-0479">Metal-binding</keyword>
<protein>
    <recommendedName>
        <fullName evidence="11 12">Ribonuclease M5</fullName>
        <ecNumber evidence="11 12">3.1.26.8</ecNumber>
    </recommendedName>
    <alternativeName>
        <fullName evidence="11">RNase M5</fullName>
    </alternativeName>
    <alternativeName>
        <fullName evidence="11">Ribosomal RNA terminal maturase M5</fullName>
    </alternativeName>
</protein>
<proteinExistence type="inferred from homology"/>
<dbReference type="RefSeq" id="WP_035511774.1">
    <property type="nucleotide sequence ID" value="NZ_CCDH010000009.1"/>
</dbReference>
<keyword evidence="3 11" id="KW-0698">rRNA processing</keyword>